<dbReference type="CDD" id="cd00121">
    <property type="entry name" value="MATH"/>
    <property type="match status" value="1"/>
</dbReference>
<dbReference type="InterPro" id="IPR002083">
    <property type="entry name" value="MATH/TRAF_dom"/>
</dbReference>
<organism evidence="2">
    <name type="scientific">Arundo donax</name>
    <name type="common">Giant reed</name>
    <name type="synonym">Donax arundinaceus</name>
    <dbReference type="NCBI Taxonomy" id="35708"/>
    <lineage>
        <taxon>Eukaryota</taxon>
        <taxon>Viridiplantae</taxon>
        <taxon>Streptophyta</taxon>
        <taxon>Embryophyta</taxon>
        <taxon>Tracheophyta</taxon>
        <taxon>Spermatophyta</taxon>
        <taxon>Magnoliopsida</taxon>
        <taxon>Liliopsida</taxon>
        <taxon>Poales</taxon>
        <taxon>Poaceae</taxon>
        <taxon>PACMAD clade</taxon>
        <taxon>Arundinoideae</taxon>
        <taxon>Arundineae</taxon>
        <taxon>Arundo</taxon>
    </lineage>
</organism>
<dbReference type="AlphaFoldDB" id="A0A0A9HCQ1"/>
<feature type="domain" description="MATH" evidence="1">
    <location>
        <begin position="16"/>
        <end position="153"/>
    </location>
</feature>
<sequence length="174" mass="18986">MGVSSSNLTDAACAVHMFKINGYSATRATSRTDSLPSKPLAVGGYQWQGHYTPSLVADGNYWIAFKLVLLAVPRRADVKTALRCRPVYPPSNSNRQQYGTRLRDASGNIDEAQISHAFKRAEESSGWVSLCKRNVLEKSGIIMEDSFTVECTITVITELPDTATANVLPPYSGL</sequence>
<accession>A0A0A9HCQ1</accession>
<reference evidence="2" key="2">
    <citation type="journal article" date="2015" name="Data Brief">
        <title>Shoot transcriptome of the giant reed, Arundo donax.</title>
        <authorList>
            <person name="Barrero R.A."/>
            <person name="Guerrero F.D."/>
            <person name="Moolhuijzen P."/>
            <person name="Goolsby J.A."/>
            <person name="Tidwell J."/>
            <person name="Bellgard S.E."/>
            <person name="Bellgard M.I."/>
        </authorList>
    </citation>
    <scope>NUCLEOTIDE SEQUENCE</scope>
    <source>
        <tissue evidence="2">Shoot tissue taken approximately 20 cm above the soil surface</tissue>
    </source>
</reference>
<proteinExistence type="predicted"/>
<dbReference type="GO" id="GO:0016567">
    <property type="term" value="P:protein ubiquitination"/>
    <property type="evidence" value="ECO:0007669"/>
    <property type="project" value="InterPro"/>
</dbReference>
<evidence type="ECO:0000313" key="2">
    <source>
        <dbReference type="EMBL" id="JAE34975.1"/>
    </source>
</evidence>
<dbReference type="PANTHER" id="PTHR26379:SF191">
    <property type="entry name" value="OS06G0251200 PROTEIN"/>
    <property type="match status" value="1"/>
</dbReference>
<reference evidence="2" key="1">
    <citation type="submission" date="2014-09" db="EMBL/GenBank/DDBJ databases">
        <authorList>
            <person name="Magalhaes I.L.F."/>
            <person name="Oliveira U."/>
            <person name="Santos F.R."/>
            <person name="Vidigal T.H.D.A."/>
            <person name="Brescovit A.D."/>
            <person name="Santos A.J."/>
        </authorList>
    </citation>
    <scope>NUCLEOTIDE SEQUENCE</scope>
    <source>
        <tissue evidence="2">Shoot tissue taken approximately 20 cm above the soil surface</tissue>
    </source>
</reference>
<protein>
    <recommendedName>
        <fullName evidence="1">MATH domain-containing protein</fullName>
    </recommendedName>
</protein>
<dbReference type="PANTHER" id="PTHR26379">
    <property type="entry name" value="BTB/POZ AND MATH DOMAIN-CONTAINING PROTEIN 1"/>
    <property type="match status" value="1"/>
</dbReference>
<dbReference type="SUPFAM" id="SSF49599">
    <property type="entry name" value="TRAF domain-like"/>
    <property type="match status" value="1"/>
</dbReference>
<dbReference type="InterPro" id="IPR045005">
    <property type="entry name" value="BPM1-6"/>
</dbReference>
<dbReference type="InterPro" id="IPR008974">
    <property type="entry name" value="TRAF-like"/>
</dbReference>
<dbReference type="Gene3D" id="2.60.210.10">
    <property type="entry name" value="Apoptosis, Tumor Necrosis Factor Receptor Associated Protein 2, Chain A"/>
    <property type="match status" value="1"/>
</dbReference>
<dbReference type="EMBL" id="GBRH01162921">
    <property type="protein sequence ID" value="JAE34975.1"/>
    <property type="molecule type" value="Transcribed_RNA"/>
</dbReference>
<evidence type="ECO:0000259" key="1">
    <source>
        <dbReference type="Pfam" id="PF22486"/>
    </source>
</evidence>
<name>A0A0A9HCQ1_ARUDO</name>
<dbReference type="Pfam" id="PF22486">
    <property type="entry name" value="MATH_2"/>
    <property type="match status" value="1"/>
</dbReference>